<organism evidence="2">
    <name type="scientific">Octopus bimaculoides</name>
    <name type="common">California two-spotted octopus</name>
    <dbReference type="NCBI Taxonomy" id="37653"/>
    <lineage>
        <taxon>Eukaryota</taxon>
        <taxon>Metazoa</taxon>
        <taxon>Spiralia</taxon>
        <taxon>Lophotrochozoa</taxon>
        <taxon>Mollusca</taxon>
        <taxon>Cephalopoda</taxon>
        <taxon>Coleoidea</taxon>
        <taxon>Octopodiformes</taxon>
        <taxon>Octopoda</taxon>
        <taxon>Incirrata</taxon>
        <taxon>Octopodidae</taxon>
        <taxon>Octopus</taxon>
    </lineage>
</organism>
<feature type="signal peptide" evidence="1">
    <location>
        <begin position="1"/>
        <end position="31"/>
    </location>
</feature>
<evidence type="ECO:0000313" key="2">
    <source>
        <dbReference type="EMBL" id="KOF92171.1"/>
    </source>
</evidence>
<protein>
    <submittedName>
        <fullName evidence="2">Uncharacterized protein</fullName>
    </submittedName>
</protein>
<reference evidence="2" key="1">
    <citation type="submission" date="2015-07" db="EMBL/GenBank/DDBJ databases">
        <title>MeaNS - Measles Nucleotide Surveillance Program.</title>
        <authorList>
            <person name="Tran T."/>
            <person name="Druce J."/>
        </authorList>
    </citation>
    <scope>NUCLEOTIDE SEQUENCE</scope>
    <source>
        <strain evidence="2">UCB-OBI-ISO-001</strain>
        <tissue evidence="2">Gonad</tissue>
    </source>
</reference>
<keyword evidence="1" id="KW-0732">Signal</keyword>
<gene>
    <name evidence="2" type="ORF">OCBIM_22007076mg</name>
</gene>
<proteinExistence type="predicted"/>
<dbReference type="AlphaFoldDB" id="A0A0L8HSI6"/>
<dbReference type="EMBL" id="KQ417377">
    <property type="protein sequence ID" value="KOF92171.1"/>
    <property type="molecule type" value="Genomic_DNA"/>
</dbReference>
<sequence length="89" mass="9990">MSAIASTTSSRKMAFFIFSMLLLSLCLQTQAQNYHFSNGWHPGGKRSALSDIQCHFRQQTKALIEKILDEEINRIITTCTGPVNEIADL</sequence>
<evidence type="ECO:0000256" key="1">
    <source>
        <dbReference type="SAM" id="SignalP"/>
    </source>
</evidence>
<feature type="chain" id="PRO_5005583901" evidence="1">
    <location>
        <begin position="32"/>
        <end position="89"/>
    </location>
</feature>
<name>A0A0L8HSI6_OCTBM</name>
<accession>A0A0L8HSI6</accession>